<dbReference type="Pfam" id="PF00089">
    <property type="entry name" value="Trypsin"/>
    <property type="match status" value="1"/>
</dbReference>
<evidence type="ECO:0000256" key="3">
    <source>
        <dbReference type="SAM" id="MobiDB-lite"/>
    </source>
</evidence>
<dbReference type="AlphaFoldDB" id="E0ICT7"/>
<keyword evidence="1" id="KW-0732">Signal</keyword>
<evidence type="ECO:0000259" key="4">
    <source>
        <dbReference type="Pfam" id="PF00089"/>
    </source>
</evidence>
<dbReference type="GO" id="GO:0006508">
    <property type="term" value="P:proteolysis"/>
    <property type="evidence" value="ECO:0007669"/>
    <property type="project" value="InterPro"/>
</dbReference>
<evidence type="ECO:0000313" key="5">
    <source>
        <dbReference type="EMBL" id="EFM09973.1"/>
    </source>
</evidence>
<keyword evidence="6" id="KW-1185">Reference proteome</keyword>
<name>E0ICT7_9BACL</name>
<dbReference type="SUPFAM" id="SSF50494">
    <property type="entry name" value="Trypsin-like serine proteases"/>
    <property type="match status" value="1"/>
</dbReference>
<dbReference type="eggNOG" id="COG3591">
    <property type="taxonomic scope" value="Bacteria"/>
</dbReference>
<reference evidence="5 6" key="1">
    <citation type="submission" date="2010-07" db="EMBL/GenBank/DDBJ databases">
        <title>The draft genome of Paenibacillus curdlanolyticus YK9.</title>
        <authorList>
            <consortium name="US DOE Joint Genome Institute (JGI-PGF)"/>
            <person name="Lucas S."/>
            <person name="Copeland A."/>
            <person name="Lapidus A."/>
            <person name="Cheng J.-F."/>
            <person name="Bruce D."/>
            <person name="Goodwin L."/>
            <person name="Pitluck S."/>
            <person name="Land M.L."/>
            <person name="Hauser L."/>
            <person name="Chang Y.-J."/>
            <person name="Jeffries C."/>
            <person name="Anderson I.J."/>
            <person name="Johnson E."/>
            <person name="Loganathan U."/>
            <person name="Mulhopadhyay B."/>
            <person name="Kyrpides N."/>
            <person name="Woyke T.J."/>
        </authorList>
    </citation>
    <scope>NUCLEOTIDE SEQUENCE [LARGE SCALE GENOMIC DNA]</scope>
    <source>
        <strain evidence="5 6">YK9</strain>
    </source>
</reference>
<sequence>MSKKTDFPQSLSELLEIDDKVYEKDTRPWGEVTESSMACWTERGTGIELERSKLMPNAYVLKSPSAINFGLPVLESRANPVRTRTMTERLAVAERRRLDRFERTNRRFETLGEPHCPEGVPTGIHPKTVPSIDAKRVGLTSRGAKTLLSADPHATIINGESRQFVYPDRYPYTAVCKLYISYQPEPGASWRQSGEATGYLIGKSTLMTSGHVQPLSGSGWMIKVVPACWAGRSVFGIGFVTYVRSTHWWNSDSGSDIQICQLYDPIGERTGYFGYRSYNSDWEDGAYWHMAGYPYDRSLTSMSRQSGIAVRDDDDGDNINVNGDDYDTTQVESDADEASGASGSPLWGYWSGKPYAIGVHHGVERDGTIYGTEILSCASGGDGFTAAAHWGRSMWS</sequence>
<dbReference type="PANTHER" id="PTHR15462:SF8">
    <property type="entry name" value="SERINE PROTEASE"/>
    <property type="match status" value="1"/>
</dbReference>
<dbReference type="InterPro" id="IPR043504">
    <property type="entry name" value="Peptidase_S1_PA_chymotrypsin"/>
</dbReference>
<keyword evidence="2" id="KW-0645">Protease</keyword>
<dbReference type="Gene3D" id="2.40.10.10">
    <property type="entry name" value="Trypsin-like serine proteases"/>
    <property type="match status" value="2"/>
</dbReference>
<dbReference type="InterPro" id="IPR001254">
    <property type="entry name" value="Trypsin_dom"/>
</dbReference>
<feature type="domain" description="Peptidase S1" evidence="4">
    <location>
        <begin position="195"/>
        <end position="365"/>
    </location>
</feature>
<evidence type="ECO:0000256" key="2">
    <source>
        <dbReference type="ARBA" id="ARBA00022825"/>
    </source>
</evidence>
<evidence type="ECO:0000256" key="1">
    <source>
        <dbReference type="ARBA" id="ARBA00022729"/>
    </source>
</evidence>
<evidence type="ECO:0000313" key="6">
    <source>
        <dbReference type="Proteomes" id="UP000005387"/>
    </source>
</evidence>
<dbReference type="STRING" id="717606.PaecuDRAFT_3476"/>
<dbReference type="GO" id="GO:0004252">
    <property type="term" value="F:serine-type endopeptidase activity"/>
    <property type="evidence" value="ECO:0007669"/>
    <property type="project" value="InterPro"/>
</dbReference>
<keyword evidence="2" id="KW-0720">Serine protease</keyword>
<accession>E0ICT7</accession>
<organism evidence="5 6">
    <name type="scientific">Paenibacillus curdlanolyticus YK9</name>
    <dbReference type="NCBI Taxonomy" id="717606"/>
    <lineage>
        <taxon>Bacteria</taxon>
        <taxon>Bacillati</taxon>
        <taxon>Bacillota</taxon>
        <taxon>Bacilli</taxon>
        <taxon>Bacillales</taxon>
        <taxon>Paenibacillaceae</taxon>
        <taxon>Paenibacillus</taxon>
    </lineage>
</organism>
<protein>
    <recommendedName>
        <fullName evidence="4">Peptidase S1 domain-containing protein</fullName>
    </recommendedName>
</protein>
<dbReference type="InterPro" id="IPR028301">
    <property type="entry name" value="V8_his_AS"/>
</dbReference>
<gene>
    <name evidence="5" type="ORF">PaecuDRAFT_3476</name>
</gene>
<proteinExistence type="predicted"/>
<dbReference type="OrthoDB" id="191045at2"/>
<dbReference type="InterPro" id="IPR050966">
    <property type="entry name" value="Glutamyl_endopeptidase"/>
</dbReference>
<dbReference type="EMBL" id="AEDD01000009">
    <property type="protein sequence ID" value="EFM09973.1"/>
    <property type="molecule type" value="Genomic_DNA"/>
</dbReference>
<dbReference type="RefSeq" id="WP_006039464.1">
    <property type="nucleotide sequence ID" value="NZ_AEDD01000009.1"/>
</dbReference>
<keyword evidence="2" id="KW-0378">Hydrolase</keyword>
<dbReference type="InterPro" id="IPR009003">
    <property type="entry name" value="Peptidase_S1_PA"/>
</dbReference>
<dbReference type="PANTHER" id="PTHR15462">
    <property type="entry name" value="SERINE PROTEASE"/>
    <property type="match status" value="1"/>
</dbReference>
<dbReference type="Proteomes" id="UP000005387">
    <property type="component" value="Unassembled WGS sequence"/>
</dbReference>
<dbReference type="PROSITE" id="PS00672">
    <property type="entry name" value="V8_HIS"/>
    <property type="match status" value="1"/>
</dbReference>
<feature type="region of interest" description="Disordered" evidence="3">
    <location>
        <begin position="310"/>
        <end position="341"/>
    </location>
</feature>